<reference evidence="2" key="1">
    <citation type="submission" date="2015-07" db="EMBL/GenBank/DDBJ databases">
        <title>MeaNS - Measles Nucleotide Surveillance Program.</title>
        <authorList>
            <person name="Tran T."/>
            <person name="Druce J."/>
        </authorList>
    </citation>
    <scope>NUCLEOTIDE SEQUENCE</scope>
    <source>
        <strain evidence="2">UCB-OBI-ISO-001</strain>
        <tissue evidence="2">Gonad</tissue>
    </source>
</reference>
<organism evidence="2">
    <name type="scientific">Octopus bimaculoides</name>
    <name type="common">California two-spotted octopus</name>
    <dbReference type="NCBI Taxonomy" id="37653"/>
    <lineage>
        <taxon>Eukaryota</taxon>
        <taxon>Metazoa</taxon>
        <taxon>Spiralia</taxon>
        <taxon>Lophotrochozoa</taxon>
        <taxon>Mollusca</taxon>
        <taxon>Cephalopoda</taxon>
        <taxon>Coleoidea</taxon>
        <taxon>Octopodiformes</taxon>
        <taxon>Octopoda</taxon>
        <taxon>Incirrata</taxon>
        <taxon>Octopodidae</taxon>
        <taxon>Octopus</taxon>
    </lineage>
</organism>
<evidence type="ECO:0000313" key="2">
    <source>
        <dbReference type="EMBL" id="KOF96318.1"/>
    </source>
</evidence>
<name>A0A0L8I481_OCTBM</name>
<gene>
    <name evidence="2" type="ORF">OCBIM_22035813mg</name>
</gene>
<feature type="region of interest" description="Disordered" evidence="1">
    <location>
        <begin position="1"/>
        <end position="59"/>
    </location>
</feature>
<dbReference type="EMBL" id="KQ416601">
    <property type="protein sequence ID" value="KOF96318.1"/>
    <property type="molecule type" value="Genomic_DNA"/>
</dbReference>
<feature type="non-terminal residue" evidence="2">
    <location>
        <position position="1"/>
    </location>
</feature>
<evidence type="ECO:0000256" key="1">
    <source>
        <dbReference type="SAM" id="MobiDB-lite"/>
    </source>
</evidence>
<feature type="compositionally biased region" description="Pro residues" evidence="1">
    <location>
        <begin position="50"/>
        <end position="59"/>
    </location>
</feature>
<sequence>RPPPHTGNKLEDPTTSPCPTSPGSTTSSATPHKSCKPTQTPPHKSTSLAPMPPKLSPPPILHITAAISHASPISGSTPPIPTPATHPYVIGLLQPACPCCPMSHPGFLLYYASPYLVRTERMLINSIVVLE</sequence>
<feature type="compositionally biased region" description="Low complexity" evidence="1">
    <location>
        <begin position="13"/>
        <end position="31"/>
    </location>
</feature>
<proteinExistence type="predicted"/>
<protein>
    <submittedName>
        <fullName evidence="2">Uncharacterized protein</fullName>
    </submittedName>
</protein>
<feature type="compositionally biased region" description="Polar residues" evidence="1">
    <location>
        <begin position="36"/>
        <end position="48"/>
    </location>
</feature>
<accession>A0A0L8I481</accession>
<dbReference type="AlphaFoldDB" id="A0A0L8I481"/>